<feature type="non-terminal residue" evidence="1">
    <location>
        <position position="62"/>
    </location>
</feature>
<protein>
    <submittedName>
        <fullName evidence="1">Uncharacterized protein</fullName>
    </submittedName>
</protein>
<dbReference type="AlphaFoldDB" id="A0A6J4JSB4"/>
<accession>A0A6J4JSB4</accession>
<organism evidence="1">
    <name type="scientific">uncultured Chloroflexia bacterium</name>
    <dbReference type="NCBI Taxonomy" id="1672391"/>
    <lineage>
        <taxon>Bacteria</taxon>
        <taxon>Bacillati</taxon>
        <taxon>Chloroflexota</taxon>
        <taxon>Chloroflexia</taxon>
        <taxon>environmental samples</taxon>
    </lineage>
</organism>
<evidence type="ECO:0000313" key="1">
    <source>
        <dbReference type="EMBL" id="CAA9285921.1"/>
    </source>
</evidence>
<dbReference type="EMBL" id="CADCTR010001203">
    <property type="protein sequence ID" value="CAA9285921.1"/>
    <property type="molecule type" value="Genomic_DNA"/>
</dbReference>
<sequence length="62" mass="7007">MDDRIVEFIQALRASGVRVSLAESADSMRAIEQLGITDRELFKASLRATLIKEHADFPIFEQ</sequence>
<gene>
    <name evidence="1" type="ORF">AVDCRST_MAG93-3524</name>
</gene>
<dbReference type="PANTHER" id="PTHR39338">
    <property type="entry name" value="BLL5662 PROTEIN-RELATED"/>
    <property type="match status" value="1"/>
</dbReference>
<name>A0A6J4JSB4_9CHLR</name>
<dbReference type="PANTHER" id="PTHR39338:SF5">
    <property type="entry name" value="BLR6139 PROTEIN"/>
    <property type="match status" value="1"/>
</dbReference>
<reference evidence="1" key="1">
    <citation type="submission" date="2020-02" db="EMBL/GenBank/DDBJ databases">
        <authorList>
            <person name="Meier V. D."/>
        </authorList>
    </citation>
    <scope>NUCLEOTIDE SEQUENCE</scope>
    <source>
        <strain evidence="1">AVDCRST_MAG93</strain>
    </source>
</reference>
<proteinExistence type="predicted"/>